<organism evidence="7 8">
    <name type="scientific">Eimeria acervulina</name>
    <name type="common">Coccidian parasite</name>
    <dbReference type="NCBI Taxonomy" id="5801"/>
    <lineage>
        <taxon>Eukaryota</taxon>
        <taxon>Sar</taxon>
        <taxon>Alveolata</taxon>
        <taxon>Apicomplexa</taxon>
        <taxon>Conoidasida</taxon>
        <taxon>Coccidia</taxon>
        <taxon>Eucoccidiorida</taxon>
        <taxon>Eimeriorina</taxon>
        <taxon>Eimeriidae</taxon>
        <taxon>Eimeria</taxon>
    </lineage>
</organism>
<evidence type="ECO:0000256" key="1">
    <source>
        <dbReference type="ARBA" id="ARBA00022723"/>
    </source>
</evidence>
<dbReference type="Proteomes" id="UP000018050">
    <property type="component" value="Unassembled WGS sequence"/>
</dbReference>
<dbReference type="EMBL" id="HG670869">
    <property type="protein sequence ID" value="CDI78432.1"/>
    <property type="molecule type" value="Genomic_DNA"/>
</dbReference>
<feature type="region of interest" description="Disordered" evidence="5">
    <location>
        <begin position="147"/>
        <end position="210"/>
    </location>
</feature>
<evidence type="ECO:0000256" key="4">
    <source>
        <dbReference type="PROSITE-ProRule" id="PRU01371"/>
    </source>
</evidence>
<reference evidence="7" key="1">
    <citation type="submission" date="2013-10" db="EMBL/GenBank/DDBJ databases">
        <title>Genomic analysis of the causative agents of coccidiosis in chickens.</title>
        <authorList>
            <person name="Reid A.J."/>
            <person name="Blake D."/>
            <person name="Billington K."/>
            <person name="Browne H."/>
            <person name="Dunn M."/>
            <person name="Hung S."/>
            <person name="Kawahara F."/>
            <person name="Miranda-Saavedra D."/>
            <person name="Mourier T."/>
            <person name="Nagra H."/>
            <person name="Otto T.D."/>
            <person name="Rawlings N."/>
            <person name="Sanchez A."/>
            <person name="Sanders M."/>
            <person name="Subramaniam C."/>
            <person name="Tay Y."/>
            <person name="Dear P."/>
            <person name="Doerig C."/>
            <person name="Gruber A."/>
            <person name="Parkinson J."/>
            <person name="Shirley M."/>
            <person name="Wan K.L."/>
            <person name="Berriman M."/>
            <person name="Tomley F."/>
            <person name="Pain A."/>
        </authorList>
    </citation>
    <scope>NUCLEOTIDE SEQUENCE</scope>
    <source>
        <strain evidence="7">Houghton</strain>
    </source>
</reference>
<evidence type="ECO:0000259" key="6">
    <source>
        <dbReference type="PROSITE" id="PS52027"/>
    </source>
</evidence>
<keyword evidence="3" id="KW-0862">Zinc</keyword>
<dbReference type="RefSeq" id="XP_013251337.1">
    <property type="nucleotide sequence ID" value="XM_013395883.1"/>
</dbReference>
<feature type="region of interest" description="Disordered" evidence="5">
    <location>
        <begin position="240"/>
        <end position="263"/>
    </location>
</feature>
<dbReference type="AlphaFoldDB" id="U6GFS2"/>
<keyword evidence="8" id="KW-1185">Reference proteome</keyword>
<dbReference type="InterPro" id="IPR013083">
    <property type="entry name" value="Znf_RING/FYVE/PHD"/>
</dbReference>
<keyword evidence="2 4" id="KW-0863">Zinc-finger</keyword>
<sequence length="263" mass="27694">MRPRGVVCSMCGGEFFERSLPIHQKTCAIKQQHIFLPCQYCGKEVQKLQLEQHFRVCPKAAAYQNRSSNNSSSSSSGGDGGVGVAAAAFDSQGRLQCASCGRWFAAERVAKHQDICLRIKNKRRQPFDSYQQRKFDPLIHRVDRKTNAADPCGVQTPHNNPSQPPNKNRARNSPAAAGSPAAAARHSAAAAGGRPTATAAARRAPAAAPTAGRLAAAVGRAAAAAPAAAARPAATRIARASGPISETNACSLDNPLAYPNYPS</sequence>
<evidence type="ECO:0000256" key="5">
    <source>
        <dbReference type="SAM" id="MobiDB-lite"/>
    </source>
</evidence>
<feature type="compositionally biased region" description="Low complexity" evidence="5">
    <location>
        <begin position="171"/>
        <end position="210"/>
    </location>
</feature>
<gene>
    <name evidence="7" type="ORF">EAH_00033470</name>
</gene>
<evidence type="ECO:0000313" key="7">
    <source>
        <dbReference type="EMBL" id="CDI78432.1"/>
    </source>
</evidence>
<evidence type="ECO:0000256" key="3">
    <source>
        <dbReference type="ARBA" id="ARBA00022833"/>
    </source>
</evidence>
<dbReference type="InterPro" id="IPR049899">
    <property type="entry name" value="Znf_C2HC_C3H"/>
</dbReference>
<dbReference type="GeneID" id="25271417"/>
<proteinExistence type="predicted"/>
<evidence type="ECO:0000256" key="2">
    <source>
        <dbReference type="ARBA" id="ARBA00022771"/>
    </source>
</evidence>
<dbReference type="Gene3D" id="3.30.160.60">
    <property type="entry name" value="Classic Zinc Finger"/>
    <property type="match status" value="1"/>
</dbReference>
<accession>U6GFS2</accession>
<reference evidence="7" key="2">
    <citation type="submission" date="2013-10" db="EMBL/GenBank/DDBJ databases">
        <authorList>
            <person name="Aslett M."/>
        </authorList>
    </citation>
    <scope>NUCLEOTIDE SEQUENCE</scope>
    <source>
        <strain evidence="7">Houghton</strain>
    </source>
</reference>
<dbReference type="Pfam" id="PF13913">
    <property type="entry name" value="zf-C2HC_2"/>
    <property type="match status" value="2"/>
</dbReference>
<dbReference type="PROSITE" id="PS52027">
    <property type="entry name" value="ZF_C2HC_C3H"/>
    <property type="match status" value="1"/>
</dbReference>
<protein>
    <recommendedName>
        <fullName evidence="6">C2HC/C3H-type domain-containing protein</fullName>
    </recommendedName>
</protein>
<dbReference type="VEuPathDB" id="ToxoDB:EAH_00033470"/>
<keyword evidence="1" id="KW-0479">Metal-binding</keyword>
<dbReference type="OrthoDB" id="10255185at2759"/>
<dbReference type="GO" id="GO:0008270">
    <property type="term" value="F:zinc ion binding"/>
    <property type="evidence" value="ECO:0007669"/>
    <property type="project" value="UniProtKB-KW"/>
</dbReference>
<name>U6GFS2_EIMAC</name>
<dbReference type="Gene3D" id="3.30.40.10">
    <property type="entry name" value="Zinc/RING finger domain, C3HC4 (zinc finger)"/>
    <property type="match status" value="1"/>
</dbReference>
<evidence type="ECO:0000313" key="8">
    <source>
        <dbReference type="Proteomes" id="UP000018050"/>
    </source>
</evidence>
<feature type="domain" description="C2HC/C3H-type" evidence="6">
    <location>
        <begin position="93"/>
        <end position="122"/>
    </location>
</feature>